<protein>
    <recommendedName>
        <fullName evidence="3">3-oxoacyl-[acyl-carrier-protein] reductase</fullName>
    </recommendedName>
</protein>
<gene>
    <name evidence="2" type="ORF">METZ01_LOCUS508377</name>
</gene>
<dbReference type="SUPFAM" id="SSF51735">
    <property type="entry name" value="NAD(P)-binding Rossmann-fold domains"/>
    <property type="match status" value="1"/>
</dbReference>
<dbReference type="Pfam" id="PF00106">
    <property type="entry name" value="adh_short"/>
    <property type="match status" value="1"/>
</dbReference>
<dbReference type="PANTHER" id="PTHR42879">
    <property type="entry name" value="3-OXOACYL-(ACYL-CARRIER-PROTEIN) REDUCTASE"/>
    <property type="match status" value="1"/>
</dbReference>
<evidence type="ECO:0000313" key="2">
    <source>
        <dbReference type="EMBL" id="SVE55523.1"/>
    </source>
</evidence>
<accession>A0A383EGH8</accession>
<dbReference type="InterPro" id="IPR002347">
    <property type="entry name" value="SDR_fam"/>
</dbReference>
<comment type="similarity">
    <text evidence="1">Belongs to the short-chain dehydrogenases/reductases (SDR) family.</text>
</comment>
<organism evidence="2">
    <name type="scientific">marine metagenome</name>
    <dbReference type="NCBI Taxonomy" id="408172"/>
    <lineage>
        <taxon>unclassified sequences</taxon>
        <taxon>metagenomes</taxon>
        <taxon>ecological metagenomes</taxon>
    </lineage>
</organism>
<evidence type="ECO:0008006" key="3">
    <source>
        <dbReference type="Google" id="ProtNLM"/>
    </source>
</evidence>
<dbReference type="Gene3D" id="3.40.50.720">
    <property type="entry name" value="NAD(P)-binding Rossmann-like Domain"/>
    <property type="match status" value="1"/>
</dbReference>
<reference evidence="2" key="1">
    <citation type="submission" date="2018-05" db="EMBL/GenBank/DDBJ databases">
        <authorList>
            <person name="Lanie J.A."/>
            <person name="Ng W.-L."/>
            <person name="Kazmierczak K.M."/>
            <person name="Andrzejewski T.M."/>
            <person name="Davidsen T.M."/>
            <person name="Wayne K.J."/>
            <person name="Tettelin H."/>
            <person name="Glass J.I."/>
            <person name="Rusch D."/>
            <person name="Podicherti R."/>
            <person name="Tsui H.-C.T."/>
            <person name="Winkler M.E."/>
        </authorList>
    </citation>
    <scope>NUCLEOTIDE SEQUENCE</scope>
</reference>
<sequence length="89" mass="9890">MSRTIDGLDEVKKSIIAHGGTSESQAGDVSNNDSFAKVINNKINKWEQVDILINNAGITQDNIIIRMKEEEWDNVIDINLKGCFNGIKT</sequence>
<dbReference type="InterPro" id="IPR050259">
    <property type="entry name" value="SDR"/>
</dbReference>
<evidence type="ECO:0000256" key="1">
    <source>
        <dbReference type="ARBA" id="ARBA00006484"/>
    </source>
</evidence>
<proteinExistence type="inferred from homology"/>
<dbReference type="AlphaFoldDB" id="A0A383EGH8"/>
<dbReference type="PANTHER" id="PTHR42879:SF2">
    <property type="entry name" value="3-OXOACYL-[ACYL-CARRIER-PROTEIN] REDUCTASE FABG"/>
    <property type="match status" value="1"/>
</dbReference>
<feature type="non-terminal residue" evidence="2">
    <location>
        <position position="89"/>
    </location>
</feature>
<name>A0A383EGH8_9ZZZZ</name>
<dbReference type="InterPro" id="IPR036291">
    <property type="entry name" value="NAD(P)-bd_dom_sf"/>
</dbReference>
<dbReference type="EMBL" id="UINC01225447">
    <property type="protein sequence ID" value="SVE55523.1"/>
    <property type="molecule type" value="Genomic_DNA"/>
</dbReference>